<gene>
    <name evidence="2" type="ORF">ETU09_06435</name>
</gene>
<evidence type="ECO:0000259" key="1">
    <source>
        <dbReference type="Pfam" id="PF04965"/>
    </source>
</evidence>
<reference evidence="2 3" key="1">
    <citation type="submission" date="2019-02" db="EMBL/GenBank/DDBJ databases">
        <title>Apibacter muscae sp. nov.: a novel member of the house fly microbiota.</title>
        <authorList>
            <person name="Park R."/>
        </authorList>
    </citation>
    <scope>NUCLEOTIDE SEQUENCE [LARGE SCALE GENOMIC DNA]</scope>
    <source>
        <strain evidence="2 3">AL1</strain>
    </source>
</reference>
<dbReference type="InterPro" id="IPR007048">
    <property type="entry name" value="IraD/Gp25-like"/>
</dbReference>
<comment type="caution">
    <text evidence="2">The sequence shown here is derived from an EMBL/GenBank/DDBJ whole genome shotgun (WGS) entry which is preliminary data.</text>
</comment>
<dbReference type="Pfam" id="PF04965">
    <property type="entry name" value="GPW_gp25"/>
    <property type="match status" value="1"/>
</dbReference>
<dbReference type="SUPFAM" id="SSF160719">
    <property type="entry name" value="gpW/gp25-like"/>
    <property type="match status" value="1"/>
</dbReference>
<sequence>MYGIYYKKPLNFKDIIEKKDLEKTNLEKSIMQYIDLIVTTSFGECKFQELFGCKVWEMDFDLLSDDNSLRDRIKNNIKDALKMHECRLEVTEIVVTIGVGRVAALSNSYRVKKGVVALINGFIKKTNRPFVYKSEFYLGPLSYV</sequence>
<feature type="domain" description="IraD/Gp25-like" evidence="1">
    <location>
        <begin position="25"/>
        <end position="95"/>
    </location>
</feature>
<dbReference type="Gene3D" id="3.10.450.40">
    <property type="match status" value="1"/>
</dbReference>
<dbReference type="Proteomes" id="UP000319499">
    <property type="component" value="Unassembled WGS sequence"/>
</dbReference>
<dbReference type="EMBL" id="SELH01000021">
    <property type="protein sequence ID" value="TWP27729.1"/>
    <property type="molecule type" value="Genomic_DNA"/>
</dbReference>
<protein>
    <submittedName>
        <fullName evidence="2">Lysozyme</fullName>
    </submittedName>
</protein>
<dbReference type="AlphaFoldDB" id="A0A563DCD3"/>
<dbReference type="RefSeq" id="WP_146292673.1">
    <property type="nucleotide sequence ID" value="NZ_SELH01000021.1"/>
</dbReference>
<evidence type="ECO:0000313" key="3">
    <source>
        <dbReference type="Proteomes" id="UP000319499"/>
    </source>
</evidence>
<accession>A0A563DCD3</accession>
<name>A0A563DCD3_9FLAO</name>
<keyword evidence="3" id="KW-1185">Reference proteome</keyword>
<dbReference type="OrthoDB" id="1161413at2"/>
<evidence type="ECO:0000313" key="2">
    <source>
        <dbReference type="EMBL" id="TWP27729.1"/>
    </source>
</evidence>
<organism evidence="2 3">
    <name type="scientific">Apibacter muscae</name>
    <dbReference type="NCBI Taxonomy" id="2509004"/>
    <lineage>
        <taxon>Bacteria</taxon>
        <taxon>Pseudomonadati</taxon>
        <taxon>Bacteroidota</taxon>
        <taxon>Flavobacteriia</taxon>
        <taxon>Flavobacteriales</taxon>
        <taxon>Weeksellaceae</taxon>
        <taxon>Apibacter</taxon>
    </lineage>
</organism>
<proteinExistence type="predicted"/>